<accession>A0A315ZT52</accession>
<protein>
    <submittedName>
        <fullName evidence="3">PAS domain S-box-containing protein/diguanylate cyclase (GGDEF) domain-containing protein</fullName>
    </submittedName>
</protein>
<feature type="transmembrane region" description="Helical" evidence="1">
    <location>
        <begin position="175"/>
        <end position="198"/>
    </location>
</feature>
<dbReference type="NCBIfam" id="TIGR00254">
    <property type="entry name" value="GGDEF"/>
    <property type="match status" value="1"/>
</dbReference>
<dbReference type="Pfam" id="PF00990">
    <property type="entry name" value="GGDEF"/>
    <property type="match status" value="1"/>
</dbReference>
<dbReference type="SUPFAM" id="SSF55073">
    <property type="entry name" value="Nucleotide cyclase"/>
    <property type="match status" value="1"/>
</dbReference>
<dbReference type="PANTHER" id="PTHR44757:SF2">
    <property type="entry name" value="BIOFILM ARCHITECTURE MAINTENANCE PROTEIN MBAA"/>
    <property type="match status" value="1"/>
</dbReference>
<keyword evidence="4" id="KW-1185">Reference proteome</keyword>
<dbReference type="OrthoDB" id="9804955at2"/>
<dbReference type="PANTHER" id="PTHR44757">
    <property type="entry name" value="DIGUANYLATE CYCLASE DGCP"/>
    <property type="match status" value="1"/>
</dbReference>
<evidence type="ECO:0000259" key="2">
    <source>
        <dbReference type="PROSITE" id="PS50887"/>
    </source>
</evidence>
<organism evidence="3 4">
    <name type="scientific">Faecalicatena contorta</name>
    <dbReference type="NCBI Taxonomy" id="39482"/>
    <lineage>
        <taxon>Bacteria</taxon>
        <taxon>Bacillati</taxon>
        <taxon>Bacillota</taxon>
        <taxon>Clostridia</taxon>
        <taxon>Lachnospirales</taxon>
        <taxon>Lachnospiraceae</taxon>
        <taxon>Faecalicatena</taxon>
    </lineage>
</organism>
<dbReference type="Gene3D" id="3.30.450.20">
    <property type="entry name" value="PAS domain"/>
    <property type="match status" value="1"/>
</dbReference>
<name>A0A315ZT52_9FIRM</name>
<keyword evidence="1" id="KW-0472">Membrane</keyword>
<feature type="transmembrane region" description="Helical" evidence="1">
    <location>
        <begin position="130"/>
        <end position="146"/>
    </location>
</feature>
<feature type="transmembrane region" description="Helical" evidence="1">
    <location>
        <begin position="151"/>
        <end position="169"/>
    </location>
</feature>
<feature type="domain" description="GGDEF" evidence="2">
    <location>
        <begin position="367"/>
        <end position="500"/>
    </location>
</feature>
<keyword evidence="1" id="KW-1133">Transmembrane helix</keyword>
<proteinExistence type="predicted"/>
<dbReference type="Pfam" id="PF13188">
    <property type="entry name" value="PAS_8"/>
    <property type="match status" value="1"/>
</dbReference>
<dbReference type="Proteomes" id="UP000254051">
    <property type="component" value="Unassembled WGS sequence"/>
</dbReference>
<evidence type="ECO:0000313" key="4">
    <source>
        <dbReference type="Proteomes" id="UP000254051"/>
    </source>
</evidence>
<dbReference type="NCBIfam" id="TIGR00229">
    <property type="entry name" value="sensory_box"/>
    <property type="match status" value="1"/>
</dbReference>
<dbReference type="InterPro" id="IPR029787">
    <property type="entry name" value="Nucleotide_cyclase"/>
</dbReference>
<evidence type="ECO:0000313" key="3">
    <source>
        <dbReference type="EMBL" id="SUQ15585.1"/>
    </source>
</evidence>
<dbReference type="SMART" id="SM00267">
    <property type="entry name" value="GGDEF"/>
    <property type="match status" value="1"/>
</dbReference>
<keyword evidence="1" id="KW-0812">Transmembrane</keyword>
<dbReference type="PROSITE" id="PS50887">
    <property type="entry name" value="GGDEF"/>
    <property type="match status" value="1"/>
</dbReference>
<dbReference type="EMBL" id="UHJJ01000014">
    <property type="protein sequence ID" value="SUQ15585.1"/>
    <property type="molecule type" value="Genomic_DNA"/>
</dbReference>
<dbReference type="InterPro" id="IPR035965">
    <property type="entry name" value="PAS-like_dom_sf"/>
</dbReference>
<feature type="transmembrane region" description="Helical" evidence="1">
    <location>
        <begin position="36"/>
        <end position="56"/>
    </location>
</feature>
<dbReference type="InterPro" id="IPR052155">
    <property type="entry name" value="Biofilm_reg_signaling"/>
</dbReference>
<dbReference type="Gene3D" id="3.30.70.270">
    <property type="match status" value="1"/>
</dbReference>
<dbReference type="InterPro" id="IPR000160">
    <property type="entry name" value="GGDEF_dom"/>
</dbReference>
<sequence length="507" mass="59244">MEWMKQGLKLLINRSGKEQNEFETYNNMLVLSRIRLISLANIFLSIFWAYMDWTIIKNGADYIFSVTLVSMHIISVVISALFLIFYRWVICKGENKNFRIISITSKIYVFLYILFGAVCSINSQRYTGNIYSYIILALIAAIAFTLKPSVMLFGFVVNHIIFLIGIGILCNDSNLLLSKLVNSTVLAGAAFLLGFIFYRHRMTEFFYRKKLMENEENFKKLFYVNPYPVFITRLEDGKIIEANKRACKLIGADAENLDSFNGIDGYIKNDSRLALEEELKEHSSTFNRIVEYDFNGIRKWVTANYEIIDYHDEKCILTGIMDITEIRKAEEELSRYASIDSLTGIMNRRMGLKKLGELLEEAKEEFLEFVLCFLDIDNLKFVNDTYGHSEGDRYIRTLCSMIKNKLDEEDIFFRVGGDEFIIVFSKKNNCQAENIWNEIKRQFDESNIRKEFPYNIMASHGLFYFCAGMDIDLEQIIEKADKMMYEEKQRLKKEHQTNDAMEQRVIN</sequence>
<dbReference type="InterPro" id="IPR043128">
    <property type="entry name" value="Rev_trsase/Diguanyl_cyclase"/>
</dbReference>
<dbReference type="AlphaFoldDB" id="A0A315ZT52"/>
<dbReference type="InterPro" id="IPR000014">
    <property type="entry name" value="PAS"/>
</dbReference>
<feature type="transmembrane region" description="Helical" evidence="1">
    <location>
        <begin position="107"/>
        <end position="124"/>
    </location>
</feature>
<dbReference type="SUPFAM" id="SSF55785">
    <property type="entry name" value="PYP-like sensor domain (PAS domain)"/>
    <property type="match status" value="1"/>
</dbReference>
<dbReference type="CDD" id="cd01949">
    <property type="entry name" value="GGDEF"/>
    <property type="match status" value="1"/>
</dbReference>
<reference evidence="4" key="1">
    <citation type="submission" date="2017-07" db="EMBL/GenBank/DDBJ databases">
        <authorList>
            <person name="Varghese N."/>
            <person name="Submissions S."/>
        </authorList>
    </citation>
    <scope>NUCLEOTIDE SEQUENCE [LARGE SCALE GENOMIC DNA]</scope>
    <source>
        <strain evidence="4">NLAE-zl-C134</strain>
    </source>
</reference>
<gene>
    <name evidence="3" type="ORF">SAMN05216529_11434</name>
</gene>
<feature type="transmembrane region" description="Helical" evidence="1">
    <location>
        <begin position="62"/>
        <end position="86"/>
    </location>
</feature>
<evidence type="ECO:0000256" key="1">
    <source>
        <dbReference type="SAM" id="Phobius"/>
    </source>
</evidence>